<proteinExistence type="predicted"/>
<dbReference type="GO" id="GO:0048364">
    <property type="term" value="P:root development"/>
    <property type="evidence" value="ECO:0007669"/>
    <property type="project" value="InterPro"/>
</dbReference>
<name>A0A438HUS3_VITVI</name>
<dbReference type="Proteomes" id="UP000288805">
    <property type="component" value="Unassembled WGS sequence"/>
</dbReference>
<dbReference type="EMBL" id="QGNW01000176">
    <property type="protein sequence ID" value="RVW88199.1"/>
    <property type="molecule type" value="Genomic_DNA"/>
</dbReference>
<evidence type="ECO:0000256" key="1">
    <source>
        <dbReference type="SAM" id="MobiDB-lite"/>
    </source>
</evidence>
<organism evidence="2 3">
    <name type="scientific">Vitis vinifera</name>
    <name type="common">Grape</name>
    <dbReference type="NCBI Taxonomy" id="29760"/>
    <lineage>
        <taxon>Eukaryota</taxon>
        <taxon>Viridiplantae</taxon>
        <taxon>Streptophyta</taxon>
        <taxon>Embryophyta</taxon>
        <taxon>Tracheophyta</taxon>
        <taxon>Spermatophyta</taxon>
        <taxon>Magnoliopsida</taxon>
        <taxon>eudicotyledons</taxon>
        <taxon>Gunneridae</taxon>
        <taxon>Pentapetalae</taxon>
        <taxon>rosids</taxon>
        <taxon>Vitales</taxon>
        <taxon>Vitaceae</taxon>
        <taxon>Viteae</taxon>
        <taxon>Vitis</taxon>
    </lineage>
</organism>
<accession>A0A438HUS3</accession>
<reference evidence="2 3" key="1">
    <citation type="journal article" date="2018" name="PLoS Genet.">
        <title>Population sequencing reveals clonal diversity and ancestral inbreeding in the grapevine cultivar Chardonnay.</title>
        <authorList>
            <person name="Roach M.J."/>
            <person name="Johnson D.L."/>
            <person name="Bohlmann J."/>
            <person name="van Vuuren H.J."/>
            <person name="Jones S.J."/>
            <person name="Pretorius I.S."/>
            <person name="Schmidt S.A."/>
            <person name="Borneman A.R."/>
        </authorList>
    </citation>
    <scope>NUCLEOTIDE SEQUENCE [LARGE SCALE GENOMIC DNA]</scope>
    <source>
        <strain evidence="3">cv. Chardonnay</strain>
        <tissue evidence="2">Leaf</tissue>
    </source>
</reference>
<protein>
    <recommendedName>
        <fullName evidence="4">DUF241 domain protein</fullName>
    </recommendedName>
</protein>
<feature type="region of interest" description="Disordered" evidence="1">
    <location>
        <begin position="1"/>
        <end position="22"/>
    </location>
</feature>
<dbReference type="InterPro" id="IPR004320">
    <property type="entry name" value="BPS1_pln"/>
</dbReference>
<comment type="caution">
    <text evidence="2">The sequence shown here is derived from an EMBL/GenBank/DDBJ whole genome shotgun (WGS) entry which is preliminary data.</text>
</comment>
<evidence type="ECO:0000313" key="2">
    <source>
        <dbReference type="EMBL" id="RVW88199.1"/>
    </source>
</evidence>
<gene>
    <name evidence="2" type="ORF">CK203_042890</name>
</gene>
<evidence type="ECO:0008006" key="4">
    <source>
        <dbReference type="Google" id="ProtNLM"/>
    </source>
</evidence>
<sequence>MASSSSPPIPKTSYHARSISLPPRPHPLIPEIDEHLCRLGASEAISSSSSITDKLTSLNSLYDCMENLLLLSLSRQALVQHQNQKWVNEVADGYLLLLDLCSVAEDALLQSKEGVQELQSTLRRRPYGEHGAANEATEYLASRKKVKKVVSKSLRDLKSKQRKCDFSISEKKPETVALVCILREVEVATLTVLESLLSSIAGPKMQSNTSKWSLVSRLMHSKRVESEEEKAEFSEFEKVDAEFQTYISQKTSKSFNIHAENMKNLLGNLELSIQDLDGGVECLFRRLIKTRVSLLNILNH</sequence>
<evidence type="ECO:0000313" key="3">
    <source>
        <dbReference type="Proteomes" id="UP000288805"/>
    </source>
</evidence>
<dbReference type="Pfam" id="PF03087">
    <property type="entry name" value="BPS1"/>
    <property type="match status" value="1"/>
</dbReference>
<dbReference type="GO" id="GO:0048367">
    <property type="term" value="P:shoot system development"/>
    <property type="evidence" value="ECO:0007669"/>
    <property type="project" value="InterPro"/>
</dbReference>
<dbReference type="PANTHER" id="PTHR33070">
    <property type="entry name" value="OS06G0725500 PROTEIN"/>
    <property type="match status" value="1"/>
</dbReference>
<dbReference type="AlphaFoldDB" id="A0A438HUS3"/>
<dbReference type="PANTHER" id="PTHR33070:SF129">
    <property type="entry name" value="DUF241 DOMAIN PROTEIN"/>
    <property type="match status" value="1"/>
</dbReference>